<dbReference type="AlphaFoldDB" id="A0A090QRD7"/>
<sequence length="42" mass="4652">MVLLYGSFLLSIKVLSGCTYYAFAKAELNLIQSSLKIIVVIQ</sequence>
<comment type="caution">
    <text evidence="1">The sequence shown here is derived from an EMBL/GenBank/DDBJ whole genome shotgun (WGS) entry which is preliminary data.</text>
</comment>
<name>A0A090QRD7_9FLAO</name>
<accession>A0A090QRD7</accession>
<dbReference type="Proteomes" id="UP000029221">
    <property type="component" value="Unassembled WGS sequence"/>
</dbReference>
<proteinExistence type="predicted"/>
<protein>
    <submittedName>
        <fullName evidence="1">Uncharacterized protein</fullName>
    </submittedName>
</protein>
<evidence type="ECO:0000313" key="1">
    <source>
        <dbReference type="EMBL" id="GAK98016.1"/>
    </source>
</evidence>
<evidence type="ECO:0000313" key="2">
    <source>
        <dbReference type="Proteomes" id="UP000029221"/>
    </source>
</evidence>
<reference evidence="1" key="1">
    <citation type="journal article" date="2014" name="Genome Announc.">
        <title>Draft Genome Sequences of Marine Flavobacterium Nonlabens Strains NR17, NR24, NR27, NR32, NR33, and Ara13.</title>
        <authorList>
            <person name="Nakanishi M."/>
            <person name="Meirelles P."/>
            <person name="Suzuki R."/>
            <person name="Takatani N."/>
            <person name="Mino S."/>
            <person name="Suda W."/>
            <person name="Oshima K."/>
            <person name="Hattori M."/>
            <person name="Ohkuma M."/>
            <person name="Hosokawa M."/>
            <person name="Miyashita K."/>
            <person name="Thompson F.L."/>
            <person name="Niwa A."/>
            <person name="Sawabe T."/>
            <person name="Sawabe T."/>
        </authorList>
    </citation>
    <scope>NUCLEOTIDE SEQUENCE [LARGE SCALE GENOMIC DNA]</scope>
    <source>
        <strain evidence="1">JCM 19294</strain>
    </source>
</reference>
<gene>
    <name evidence="1" type="ORF">JCM19294_1638</name>
</gene>
<keyword evidence="2" id="KW-1185">Reference proteome</keyword>
<organism evidence="1 2">
    <name type="scientific">Nonlabens tegetincola</name>
    <dbReference type="NCBI Taxonomy" id="323273"/>
    <lineage>
        <taxon>Bacteria</taxon>
        <taxon>Pseudomonadati</taxon>
        <taxon>Bacteroidota</taxon>
        <taxon>Flavobacteriia</taxon>
        <taxon>Flavobacteriales</taxon>
        <taxon>Flavobacteriaceae</taxon>
        <taxon>Nonlabens</taxon>
    </lineage>
</organism>
<dbReference type="EMBL" id="BBML01000008">
    <property type="protein sequence ID" value="GAK98016.1"/>
    <property type="molecule type" value="Genomic_DNA"/>
</dbReference>